<proteinExistence type="predicted"/>
<sequence length="111" mass="12686">MGLLDRLRDVLRERLSQPLLQKNRAYGQPGRRLIDWGSDHEDAGADISAEMNASFPPRSDAMLRSGFDPHRDYDAERARASRQFSDELKRTWQAGKPYSPWVSGAAWWVGL</sequence>
<organism evidence="1 2">
    <name type="scientific">Methylobacterium tardum</name>
    <dbReference type="NCBI Taxonomy" id="374432"/>
    <lineage>
        <taxon>Bacteria</taxon>
        <taxon>Pseudomonadati</taxon>
        <taxon>Pseudomonadota</taxon>
        <taxon>Alphaproteobacteria</taxon>
        <taxon>Hyphomicrobiales</taxon>
        <taxon>Methylobacteriaceae</taxon>
        <taxon>Methylobacterium</taxon>
    </lineage>
</organism>
<accession>A0AA37TSG4</accession>
<evidence type="ECO:0000313" key="2">
    <source>
        <dbReference type="Proteomes" id="UP001157440"/>
    </source>
</evidence>
<protein>
    <submittedName>
        <fullName evidence="1">Uncharacterized protein</fullName>
    </submittedName>
</protein>
<keyword evidence="2" id="KW-1185">Reference proteome</keyword>
<reference evidence="2" key="1">
    <citation type="journal article" date="2019" name="Int. J. Syst. Evol. Microbiol.">
        <title>The Global Catalogue of Microorganisms (GCM) 10K type strain sequencing project: providing services to taxonomists for standard genome sequencing and annotation.</title>
        <authorList>
            <consortium name="The Broad Institute Genomics Platform"/>
            <consortium name="The Broad Institute Genome Sequencing Center for Infectious Disease"/>
            <person name="Wu L."/>
            <person name="Ma J."/>
        </authorList>
    </citation>
    <scope>NUCLEOTIDE SEQUENCE [LARGE SCALE GENOMIC DNA]</scope>
    <source>
        <strain evidence="2">NBRC 103632</strain>
    </source>
</reference>
<name>A0AA37TSG4_9HYPH</name>
<dbReference type="AlphaFoldDB" id="A0AA37TSG4"/>
<gene>
    <name evidence="1" type="ORF">GCM10007890_66750</name>
</gene>
<dbReference type="Proteomes" id="UP001157440">
    <property type="component" value="Unassembled WGS sequence"/>
</dbReference>
<comment type="caution">
    <text evidence="1">The sequence shown here is derived from an EMBL/GenBank/DDBJ whole genome shotgun (WGS) entry which is preliminary data.</text>
</comment>
<evidence type="ECO:0000313" key="1">
    <source>
        <dbReference type="EMBL" id="GLS74657.1"/>
    </source>
</evidence>
<dbReference type="EMBL" id="BSPL01000059">
    <property type="protein sequence ID" value="GLS74657.1"/>
    <property type="molecule type" value="Genomic_DNA"/>
</dbReference>